<sequence length="135" mass="15308">MDSEMILAQARAARRKIEQATRYVPDEAGAGYTSFFPAWQVGQAYPAGDRFRWEGNLYKVLQEHTSQGDWPPDKAVSLYVRIADPAEEWPEWVQPLGAHDAYPQGAKVSHQGKHWVSEIDANTYEPGVYGWAEQQ</sequence>
<dbReference type="InterPro" id="IPR036573">
    <property type="entry name" value="CBM_sf_5/12"/>
</dbReference>
<name>A0A6N2R8B2_9FIRM</name>
<evidence type="ECO:0000256" key="1">
    <source>
        <dbReference type="ARBA" id="ARBA00022801"/>
    </source>
</evidence>
<dbReference type="InterPro" id="IPR003610">
    <property type="entry name" value="CBM5/12"/>
</dbReference>
<dbReference type="CDD" id="cd12214">
    <property type="entry name" value="ChiA1_BD"/>
    <property type="match status" value="1"/>
</dbReference>
<organism evidence="3">
    <name type="scientific">uncultured Anaerotruncus sp</name>
    <dbReference type="NCBI Taxonomy" id="905011"/>
    <lineage>
        <taxon>Bacteria</taxon>
        <taxon>Bacillati</taxon>
        <taxon>Bacillota</taxon>
        <taxon>Clostridia</taxon>
        <taxon>Eubacteriales</taxon>
        <taxon>Oscillospiraceae</taxon>
        <taxon>Anaerotruncus</taxon>
        <taxon>environmental samples</taxon>
    </lineage>
</organism>
<dbReference type="GO" id="GO:0036311">
    <property type="term" value="F:chitin disaccharide deacetylase activity"/>
    <property type="evidence" value="ECO:0007669"/>
    <property type="project" value="UniProtKB-EC"/>
</dbReference>
<feature type="domain" description="Chitin-binding type-3" evidence="2">
    <location>
        <begin position="38"/>
        <end position="74"/>
    </location>
</feature>
<protein>
    <submittedName>
        <fullName evidence="3">Chitin disaccharide deacetylase</fullName>
        <ecNumber evidence="3">3.5.1.105</ecNumber>
    </submittedName>
</protein>
<reference evidence="3" key="1">
    <citation type="submission" date="2019-11" db="EMBL/GenBank/DDBJ databases">
        <authorList>
            <person name="Feng L."/>
        </authorList>
    </citation>
    <scope>NUCLEOTIDE SEQUENCE</scope>
    <source>
        <strain evidence="3">AundefinedLFYP135</strain>
    </source>
</reference>
<dbReference type="AlphaFoldDB" id="A0A6N2R8B2"/>
<dbReference type="GO" id="GO:0004553">
    <property type="term" value="F:hydrolase activity, hydrolyzing O-glycosyl compounds"/>
    <property type="evidence" value="ECO:0007669"/>
    <property type="project" value="InterPro"/>
</dbReference>
<dbReference type="Pfam" id="PF02839">
    <property type="entry name" value="CBM_5_12"/>
    <property type="match status" value="1"/>
</dbReference>
<gene>
    <name evidence="3" type="primary">deaA</name>
    <name evidence="3" type="ORF">AULFYP135_00257</name>
</gene>
<evidence type="ECO:0000259" key="2">
    <source>
        <dbReference type="Pfam" id="PF02839"/>
    </source>
</evidence>
<dbReference type="GO" id="GO:0030246">
    <property type="term" value="F:carbohydrate binding"/>
    <property type="evidence" value="ECO:0007669"/>
    <property type="project" value="InterPro"/>
</dbReference>
<dbReference type="EMBL" id="CACRSL010000003">
    <property type="protein sequence ID" value="VYS76341.1"/>
    <property type="molecule type" value="Genomic_DNA"/>
</dbReference>
<keyword evidence="1 3" id="KW-0378">Hydrolase</keyword>
<dbReference type="SUPFAM" id="SSF51055">
    <property type="entry name" value="Carbohydrate binding domain"/>
    <property type="match status" value="1"/>
</dbReference>
<evidence type="ECO:0000313" key="3">
    <source>
        <dbReference type="EMBL" id="VYS76341.1"/>
    </source>
</evidence>
<dbReference type="Gene3D" id="2.10.10.90">
    <property type="match status" value="1"/>
</dbReference>
<dbReference type="GO" id="GO:0005576">
    <property type="term" value="C:extracellular region"/>
    <property type="evidence" value="ECO:0007669"/>
    <property type="project" value="InterPro"/>
</dbReference>
<dbReference type="EC" id="3.5.1.105" evidence="3"/>
<proteinExistence type="predicted"/>
<accession>A0A6N2R8B2</accession>
<dbReference type="GO" id="GO:0005975">
    <property type="term" value="P:carbohydrate metabolic process"/>
    <property type="evidence" value="ECO:0007669"/>
    <property type="project" value="InterPro"/>
</dbReference>